<organism evidence="8 9">
    <name type="scientific">Phytophthora sojae (strain P6497)</name>
    <name type="common">Soybean stem and root rot agent</name>
    <name type="synonym">Phytophthora megasperma f. sp. glycines</name>
    <dbReference type="NCBI Taxonomy" id="1094619"/>
    <lineage>
        <taxon>Eukaryota</taxon>
        <taxon>Sar</taxon>
        <taxon>Stramenopiles</taxon>
        <taxon>Oomycota</taxon>
        <taxon>Peronosporomycetes</taxon>
        <taxon>Peronosporales</taxon>
        <taxon>Peronosporaceae</taxon>
        <taxon>Phytophthora</taxon>
    </lineage>
</organism>
<dbReference type="RefSeq" id="XP_009538338.1">
    <property type="nucleotide sequence ID" value="XM_009540043.1"/>
</dbReference>
<dbReference type="Gene3D" id="2.40.10.10">
    <property type="entry name" value="Trypsin-like serine proteases"/>
    <property type="match status" value="1"/>
</dbReference>
<keyword evidence="6" id="KW-0325">Glycoprotein</keyword>
<dbReference type="PANTHER" id="PTHR24276:SF98">
    <property type="entry name" value="FI18310P1-RELATED"/>
    <property type="match status" value="1"/>
</dbReference>
<dbReference type="KEGG" id="psoj:PHYSODRAFT_254479"/>
<dbReference type="GO" id="GO:0004252">
    <property type="term" value="F:serine-type endopeptidase activity"/>
    <property type="evidence" value="ECO:0007669"/>
    <property type="project" value="InterPro"/>
</dbReference>
<dbReference type="SMR" id="G5AE39"/>
<dbReference type="InterPro" id="IPR009003">
    <property type="entry name" value="Peptidase_S1_PA"/>
</dbReference>
<dbReference type="InterPro" id="IPR001254">
    <property type="entry name" value="Trypsin_dom"/>
</dbReference>
<accession>G5AE39</accession>
<dbReference type="InterPro" id="IPR050430">
    <property type="entry name" value="Peptidase_S1"/>
</dbReference>
<dbReference type="Proteomes" id="UP000002640">
    <property type="component" value="Unassembled WGS sequence"/>
</dbReference>
<protein>
    <submittedName>
        <fullName evidence="8">Serine protease trypsin-like protein</fullName>
    </submittedName>
</protein>
<comment type="subcellular location">
    <subcellularLocation>
        <location evidence="1">Secreted</location>
    </subcellularLocation>
</comment>
<keyword evidence="3" id="KW-0732">Signal</keyword>
<name>G5AE39_PHYSP</name>
<evidence type="ECO:0000313" key="8">
    <source>
        <dbReference type="EMBL" id="EGZ06441.1"/>
    </source>
</evidence>
<dbReference type="Pfam" id="PF00089">
    <property type="entry name" value="Trypsin"/>
    <property type="match status" value="1"/>
</dbReference>
<keyword evidence="8" id="KW-0645">Protease</keyword>
<dbReference type="GO" id="GO:0006508">
    <property type="term" value="P:proteolysis"/>
    <property type="evidence" value="ECO:0007669"/>
    <property type="project" value="UniProtKB-KW"/>
</dbReference>
<keyword evidence="8" id="KW-0378">Hydrolase</keyword>
<evidence type="ECO:0000256" key="2">
    <source>
        <dbReference type="ARBA" id="ARBA00022525"/>
    </source>
</evidence>
<dbReference type="InParanoid" id="G5AE39"/>
<keyword evidence="2" id="KW-0964">Secreted</keyword>
<evidence type="ECO:0000256" key="5">
    <source>
        <dbReference type="ARBA" id="ARBA00023157"/>
    </source>
</evidence>
<proteinExistence type="predicted"/>
<evidence type="ECO:0000256" key="4">
    <source>
        <dbReference type="ARBA" id="ARBA00023026"/>
    </source>
</evidence>
<dbReference type="PROSITE" id="PS50240">
    <property type="entry name" value="TRYPSIN_DOM"/>
    <property type="match status" value="1"/>
</dbReference>
<sequence length="171" mass="18083">MNIISAIAASMALGAADTQAEHVERALIVGGGEVSIGSKTYTSGLRATPESNSFCSGALISPIHVLTAASCTGYRELGFVAVGTHCLNGTLDGEAIKVMGAKNHTLYNSTSLSYDFAVLMLEKPSKFTPVKPPKADHSNITPGMWSSALGWGISSYPNRTDAYELQSLWHF</sequence>
<dbReference type="SUPFAM" id="SSF50494">
    <property type="entry name" value="Trypsin-like serine proteases"/>
    <property type="match status" value="1"/>
</dbReference>
<feature type="domain" description="Peptidase S1" evidence="7">
    <location>
        <begin position="28"/>
        <end position="152"/>
    </location>
</feature>
<dbReference type="STRING" id="1094619.G5AE39"/>
<dbReference type="AlphaFoldDB" id="G5AE39"/>
<evidence type="ECO:0000256" key="6">
    <source>
        <dbReference type="ARBA" id="ARBA00023180"/>
    </source>
</evidence>
<keyword evidence="4" id="KW-0843">Virulence</keyword>
<gene>
    <name evidence="8" type="ORF">PHYSODRAFT_254479</name>
</gene>
<dbReference type="GeneID" id="20638509"/>
<evidence type="ECO:0000259" key="7">
    <source>
        <dbReference type="PROSITE" id="PS50240"/>
    </source>
</evidence>
<dbReference type="InterPro" id="IPR043504">
    <property type="entry name" value="Peptidase_S1_PA_chymotrypsin"/>
</dbReference>
<dbReference type="EMBL" id="JH159164">
    <property type="protein sequence ID" value="EGZ06441.1"/>
    <property type="molecule type" value="Genomic_DNA"/>
</dbReference>
<evidence type="ECO:0000256" key="1">
    <source>
        <dbReference type="ARBA" id="ARBA00004613"/>
    </source>
</evidence>
<reference evidence="8 9" key="1">
    <citation type="journal article" date="2006" name="Science">
        <title>Phytophthora genome sequences uncover evolutionary origins and mechanisms of pathogenesis.</title>
        <authorList>
            <person name="Tyler B.M."/>
            <person name="Tripathy S."/>
            <person name="Zhang X."/>
            <person name="Dehal P."/>
            <person name="Jiang R.H."/>
            <person name="Aerts A."/>
            <person name="Arredondo F.D."/>
            <person name="Baxter L."/>
            <person name="Bensasson D."/>
            <person name="Beynon J.L."/>
            <person name="Chapman J."/>
            <person name="Damasceno C.M."/>
            <person name="Dorrance A.E."/>
            <person name="Dou D."/>
            <person name="Dickerman A.W."/>
            <person name="Dubchak I.L."/>
            <person name="Garbelotto M."/>
            <person name="Gijzen M."/>
            <person name="Gordon S.G."/>
            <person name="Govers F."/>
            <person name="Grunwald N.J."/>
            <person name="Huang W."/>
            <person name="Ivors K.L."/>
            <person name="Jones R.W."/>
            <person name="Kamoun S."/>
            <person name="Krampis K."/>
            <person name="Lamour K.H."/>
            <person name="Lee M.K."/>
            <person name="McDonald W.H."/>
            <person name="Medina M."/>
            <person name="Meijer H.J."/>
            <person name="Nordberg E.K."/>
            <person name="Maclean D.J."/>
            <person name="Ospina-Giraldo M.D."/>
            <person name="Morris P.F."/>
            <person name="Phuntumart V."/>
            <person name="Putnam N.H."/>
            <person name="Rash S."/>
            <person name="Rose J.K."/>
            <person name="Sakihama Y."/>
            <person name="Salamov A.A."/>
            <person name="Savidor A."/>
            <person name="Scheuring C.F."/>
            <person name="Smith B.M."/>
            <person name="Sobral B.W."/>
            <person name="Terry A."/>
            <person name="Torto-Alalibo T.A."/>
            <person name="Win J."/>
            <person name="Xu Z."/>
            <person name="Zhang H."/>
            <person name="Grigoriev I.V."/>
            <person name="Rokhsar D.S."/>
            <person name="Boore J.L."/>
        </authorList>
    </citation>
    <scope>NUCLEOTIDE SEQUENCE [LARGE SCALE GENOMIC DNA]</scope>
    <source>
        <strain evidence="8 9">P6497</strain>
    </source>
</reference>
<keyword evidence="5" id="KW-1015">Disulfide bond</keyword>
<dbReference type="OMA" id="TDAYELQ"/>
<dbReference type="PANTHER" id="PTHR24276">
    <property type="entry name" value="POLYSERASE-RELATED"/>
    <property type="match status" value="1"/>
</dbReference>
<dbReference type="SMART" id="SM00020">
    <property type="entry name" value="Tryp_SPc"/>
    <property type="match status" value="1"/>
</dbReference>
<keyword evidence="9" id="KW-1185">Reference proteome</keyword>
<dbReference type="GO" id="GO:0005576">
    <property type="term" value="C:extracellular region"/>
    <property type="evidence" value="ECO:0007669"/>
    <property type="project" value="UniProtKB-SubCell"/>
</dbReference>
<evidence type="ECO:0000256" key="3">
    <source>
        <dbReference type="ARBA" id="ARBA00022729"/>
    </source>
</evidence>
<evidence type="ECO:0000313" key="9">
    <source>
        <dbReference type="Proteomes" id="UP000002640"/>
    </source>
</evidence>